<dbReference type="GO" id="GO:0006955">
    <property type="term" value="P:immune response"/>
    <property type="evidence" value="ECO:0007669"/>
    <property type="project" value="UniProtKB-ARBA"/>
</dbReference>
<keyword evidence="4" id="KW-0964">Secreted</keyword>
<dbReference type="InParanoid" id="A0A2I4CF42"/>
<proteinExistence type="inferred from homology"/>
<dbReference type="Proteomes" id="UP000192220">
    <property type="component" value="Unplaced"/>
</dbReference>
<evidence type="ECO:0000256" key="3">
    <source>
        <dbReference type="ARBA" id="ARBA00022514"/>
    </source>
</evidence>
<dbReference type="PROSITE" id="PS51257">
    <property type="entry name" value="PROKAR_LIPOPROTEIN"/>
    <property type="match status" value="1"/>
</dbReference>
<dbReference type="STRING" id="52670.A0A2I4CF42"/>
<keyword evidence="3" id="KW-0202">Cytokine</keyword>
<dbReference type="GO" id="GO:0005125">
    <property type="term" value="F:cytokine activity"/>
    <property type="evidence" value="ECO:0007669"/>
    <property type="project" value="UniProtKB-KW"/>
</dbReference>
<keyword evidence="6" id="KW-0051">Antiviral defense</keyword>
<keyword evidence="9" id="KW-1185">Reference proteome</keyword>
<dbReference type="GO" id="GO:0051607">
    <property type="term" value="P:defense response to virus"/>
    <property type="evidence" value="ECO:0007669"/>
    <property type="project" value="UniProtKB-KW"/>
</dbReference>
<sequence>MVRSTSSIFILCSVLSSALGCDWFTRYSDLRNSSRVLIEVMGGEFTHEECHEPFPSKRYSSMRESEVQSQLIFIRDSMKQIFDLFRYSNVSSASWDPVKFQDFLETINRQIQELNNCISNPDQQARRGVKKYFRNLKVVTLSRTGESRTSWEILRKETKLHLDQLEILGNQAKDKMLTGGAK</sequence>
<dbReference type="KEGG" id="alim:106528080"/>
<evidence type="ECO:0000256" key="8">
    <source>
        <dbReference type="SAM" id="SignalP"/>
    </source>
</evidence>
<protein>
    <submittedName>
        <fullName evidence="10">Interferon phi 1</fullName>
    </submittedName>
</protein>
<dbReference type="Gene3D" id="1.20.1250.10">
    <property type="match status" value="1"/>
</dbReference>
<dbReference type="OrthoDB" id="8933852at2759"/>
<feature type="signal peptide" evidence="8">
    <location>
        <begin position="1"/>
        <end position="20"/>
    </location>
</feature>
<evidence type="ECO:0000256" key="1">
    <source>
        <dbReference type="ARBA" id="ARBA00004613"/>
    </source>
</evidence>
<dbReference type="Pfam" id="PF00143">
    <property type="entry name" value="Interferon"/>
    <property type="match status" value="1"/>
</dbReference>
<evidence type="ECO:0000256" key="5">
    <source>
        <dbReference type="ARBA" id="ARBA00022729"/>
    </source>
</evidence>
<dbReference type="InterPro" id="IPR000471">
    <property type="entry name" value="Interferon_alpha/beta/delta"/>
</dbReference>
<dbReference type="PANTHER" id="PTHR11691">
    <property type="entry name" value="TYPE I INTERFERON"/>
    <property type="match status" value="1"/>
</dbReference>
<reference evidence="10" key="1">
    <citation type="submission" date="2025-08" db="UniProtKB">
        <authorList>
            <consortium name="RefSeq"/>
        </authorList>
    </citation>
    <scope>IDENTIFICATION</scope>
    <source>
        <strain evidence="10">Quisiro</strain>
        <tissue evidence="10">Liver</tissue>
    </source>
</reference>
<dbReference type="InterPro" id="IPR009079">
    <property type="entry name" value="4_helix_cytokine-like_core"/>
</dbReference>
<keyword evidence="7" id="KW-1015">Disulfide bond</keyword>
<dbReference type="GO" id="GO:0005615">
    <property type="term" value="C:extracellular space"/>
    <property type="evidence" value="ECO:0007669"/>
    <property type="project" value="UniProtKB-KW"/>
</dbReference>
<organism evidence="9 10">
    <name type="scientific">Austrofundulus limnaeus</name>
    <name type="common">Annual killifish</name>
    <dbReference type="NCBI Taxonomy" id="52670"/>
    <lineage>
        <taxon>Eukaryota</taxon>
        <taxon>Metazoa</taxon>
        <taxon>Chordata</taxon>
        <taxon>Craniata</taxon>
        <taxon>Vertebrata</taxon>
        <taxon>Euteleostomi</taxon>
        <taxon>Actinopterygii</taxon>
        <taxon>Neopterygii</taxon>
        <taxon>Teleostei</taxon>
        <taxon>Neoteleostei</taxon>
        <taxon>Acanthomorphata</taxon>
        <taxon>Ovalentaria</taxon>
        <taxon>Atherinomorphae</taxon>
        <taxon>Cyprinodontiformes</taxon>
        <taxon>Rivulidae</taxon>
        <taxon>Austrofundulus</taxon>
    </lineage>
</organism>
<dbReference type="GO" id="GO:0005126">
    <property type="term" value="F:cytokine receptor binding"/>
    <property type="evidence" value="ECO:0007669"/>
    <property type="project" value="InterPro"/>
</dbReference>
<gene>
    <name evidence="10" type="primary">ifnphi1</name>
</gene>
<evidence type="ECO:0000313" key="10">
    <source>
        <dbReference type="RefSeq" id="XP_013878606.1"/>
    </source>
</evidence>
<comment type="similarity">
    <text evidence="2">Belongs to the alpha/beta interferon family.</text>
</comment>
<evidence type="ECO:0000256" key="6">
    <source>
        <dbReference type="ARBA" id="ARBA00023118"/>
    </source>
</evidence>
<keyword evidence="5 8" id="KW-0732">Signal</keyword>
<dbReference type="SUPFAM" id="SSF47266">
    <property type="entry name" value="4-helical cytokines"/>
    <property type="match status" value="1"/>
</dbReference>
<name>A0A2I4CF42_AUSLI</name>
<feature type="chain" id="PRO_5014127073" evidence="8">
    <location>
        <begin position="21"/>
        <end position="182"/>
    </location>
</feature>
<evidence type="ECO:0000256" key="7">
    <source>
        <dbReference type="ARBA" id="ARBA00023157"/>
    </source>
</evidence>
<evidence type="ECO:0000256" key="2">
    <source>
        <dbReference type="ARBA" id="ARBA00011033"/>
    </source>
</evidence>
<accession>A0A2I4CF42</accession>
<evidence type="ECO:0000256" key="4">
    <source>
        <dbReference type="ARBA" id="ARBA00022525"/>
    </source>
</evidence>
<dbReference type="CTD" id="360134"/>
<evidence type="ECO:0000313" key="9">
    <source>
        <dbReference type="Proteomes" id="UP000192220"/>
    </source>
</evidence>
<dbReference type="PANTHER" id="PTHR11691:SF73">
    <property type="entry name" value="INTERFERON BETA"/>
    <property type="match status" value="1"/>
</dbReference>
<dbReference type="RefSeq" id="XP_013878606.1">
    <property type="nucleotide sequence ID" value="XM_014023152.1"/>
</dbReference>
<comment type="subcellular location">
    <subcellularLocation>
        <location evidence="1">Secreted</location>
    </subcellularLocation>
</comment>
<dbReference type="AlphaFoldDB" id="A0A2I4CF42"/>